<evidence type="ECO:0000313" key="7">
    <source>
        <dbReference type="EMBL" id="KAI0495928.1"/>
    </source>
</evidence>
<accession>A0A8T3AIF3</accession>
<comment type="cofactor">
    <cofactor evidence="1">
        <name>pyridoxal 5'-phosphate</name>
        <dbReference type="ChEBI" id="CHEBI:597326"/>
    </cofactor>
</comment>
<dbReference type="GO" id="GO:0009862">
    <property type="term" value="P:systemic acquired resistance, salicylic acid mediated signaling pathway"/>
    <property type="evidence" value="ECO:0007669"/>
    <property type="project" value="UniProtKB-ARBA"/>
</dbReference>
<keyword evidence="4" id="KW-0663">Pyridoxal phosphate</keyword>
<dbReference type="OrthoDB" id="7042322at2759"/>
<dbReference type="NCBIfam" id="TIGR03542">
    <property type="entry name" value="DAPAT_plant"/>
    <property type="match status" value="1"/>
</dbReference>
<keyword evidence="2" id="KW-0032">Aminotransferase</keyword>
<evidence type="ECO:0000259" key="6">
    <source>
        <dbReference type="Pfam" id="PF00155"/>
    </source>
</evidence>
<feature type="domain" description="Aminotransferase class I/classII large" evidence="6">
    <location>
        <begin position="61"/>
        <end position="399"/>
    </location>
</feature>
<dbReference type="Proteomes" id="UP000829196">
    <property type="component" value="Unassembled WGS sequence"/>
</dbReference>
<dbReference type="EMBL" id="JAGYWB010000016">
    <property type="protein sequence ID" value="KAI0495928.1"/>
    <property type="molecule type" value="Genomic_DNA"/>
</dbReference>
<dbReference type="Pfam" id="PF00155">
    <property type="entry name" value="Aminotran_1_2"/>
    <property type="match status" value="1"/>
</dbReference>
<dbReference type="FunFam" id="3.40.640.10:FF:000099">
    <property type="entry name" value="LL-diaminopimelate aminotransferase, chloroplastic"/>
    <property type="match status" value="1"/>
</dbReference>
<dbReference type="PANTHER" id="PTHR43144">
    <property type="entry name" value="AMINOTRANSFERASE"/>
    <property type="match status" value="1"/>
</dbReference>
<proteinExistence type="inferred from homology"/>
<evidence type="ECO:0000256" key="4">
    <source>
        <dbReference type="ARBA" id="ARBA00022898"/>
    </source>
</evidence>
<dbReference type="GO" id="GO:0008483">
    <property type="term" value="F:transaminase activity"/>
    <property type="evidence" value="ECO:0007669"/>
    <property type="project" value="UniProtKB-KW"/>
</dbReference>
<dbReference type="GO" id="GO:0030170">
    <property type="term" value="F:pyridoxal phosphate binding"/>
    <property type="evidence" value="ECO:0007669"/>
    <property type="project" value="InterPro"/>
</dbReference>
<dbReference type="Gene3D" id="3.40.640.10">
    <property type="entry name" value="Type I PLP-dependent aspartate aminotransferase-like (Major domain)"/>
    <property type="match status" value="1"/>
</dbReference>
<evidence type="ECO:0000256" key="2">
    <source>
        <dbReference type="ARBA" id="ARBA00022576"/>
    </source>
</evidence>
<keyword evidence="8" id="KW-1185">Reference proteome</keyword>
<dbReference type="InterPro" id="IPR019942">
    <property type="entry name" value="DapL/ALD1"/>
</dbReference>
<protein>
    <recommendedName>
        <fullName evidence="6">Aminotransferase class I/classII large domain-containing protein</fullName>
    </recommendedName>
</protein>
<dbReference type="SUPFAM" id="SSF53383">
    <property type="entry name" value="PLP-dependent transferases"/>
    <property type="match status" value="1"/>
</dbReference>
<comment type="caution">
    <text evidence="7">The sequence shown here is derived from an EMBL/GenBank/DDBJ whole genome shotgun (WGS) entry which is preliminary data.</text>
</comment>
<dbReference type="CDD" id="cd00609">
    <property type="entry name" value="AAT_like"/>
    <property type="match status" value="1"/>
</dbReference>
<reference evidence="7" key="1">
    <citation type="journal article" date="2022" name="Front. Genet.">
        <title>Chromosome-Scale Assembly of the Dendrobium nobile Genome Provides Insights Into the Molecular Mechanism of the Biosynthesis of the Medicinal Active Ingredient of Dendrobium.</title>
        <authorList>
            <person name="Xu Q."/>
            <person name="Niu S.-C."/>
            <person name="Li K.-L."/>
            <person name="Zheng P.-J."/>
            <person name="Zhang X.-J."/>
            <person name="Jia Y."/>
            <person name="Liu Y."/>
            <person name="Niu Y.-X."/>
            <person name="Yu L.-H."/>
            <person name="Chen D.-F."/>
            <person name="Zhang G.-Q."/>
        </authorList>
    </citation>
    <scope>NUCLEOTIDE SEQUENCE</scope>
    <source>
        <tissue evidence="7">Leaf</tissue>
    </source>
</reference>
<evidence type="ECO:0000256" key="3">
    <source>
        <dbReference type="ARBA" id="ARBA00022679"/>
    </source>
</evidence>
<dbReference type="Gene3D" id="3.90.1150.10">
    <property type="entry name" value="Aspartate Aminotransferase, domain 1"/>
    <property type="match status" value="1"/>
</dbReference>
<keyword evidence="3" id="KW-0808">Transferase</keyword>
<dbReference type="AlphaFoldDB" id="A0A8T3AIF3"/>
<evidence type="ECO:0000256" key="5">
    <source>
        <dbReference type="ARBA" id="ARBA00061511"/>
    </source>
</evidence>
<name>A0A8T3AIF3_DENNO</name>
<gene>
    <name evidence="7" type="ORF">KFK09_022235</name>
</gene>
<dbReference type="SMR" id="A0A8T3AIF3"/>
<organism evidence="7 8">
    <name type="scientific">Dendrobium nobile</name>
    <name type="common">Orchid</name>
    <dbReference type="NCBI Taxonomy" id="94219"/>
    <lineage>
        <taxon>Eukaryota</taxon>
        <taxon>Viridiplantae</taxon>
        <taxon>Streptophyta</taxon>
        <taxon>Embryophyta</taxon>
        <taxon>Tracheophyta</taxon>
        <taxon>Spermatophyta</taxon>
        <taxon>Magnoliopsida</taxon>
        <taxon>Liliopsida</taxon>
        <taxon>Asparagales</taxon>
        <taxon>Orchidaceae</taxon>
        <taxon>Epidendroideae</taxon>
        <taxon>Malaxideae</taxon>
        <taxon>Dendrobiinae</taxon>
        <taxon>Dendrobium</taxon>
    </lineage>
</organism>
<sequence>MMITSLIQVNGASSGIRRSAQVVCGTKVARNPNMEKLKNGYLFPEIWQKQLAHMKKFPDAQIINLGIGDTTEPIPKIITSAMAEYSLGLSTVEGYKGYGAEQGNEELRKVIAETIYKDMGIQDTEVFVSDGAQCDIARLQLLFGSNVTIAVQDPTFPAYVDSGIILGQTGEYADYGRYNGIEYMRCAPENHFFPILSNIKPTDIIFFCSPNNPTGHAASRDQLVKLVEIAKRNGSIIVFDSAYAAYVSDDSPRSIYEIPGSKEVAIEVSSFSKSAGFTGVRLGWTVIPEELAYSNGSPILKDFDRIITTCFNGASNIVQAGGLACLSKEGQKDLHRVISFYKENAKILAETLSSIGLQVYGGLNSPYIWVHFPGTKSWDMFAEILERTHIITVPGSGFGPSGETLKADGGGMDDGPDQDPMVPSSRAIMVPGFDANKERIGYGHNRYFVVPFDGKTTRFRGPRVITVYPAVPFGGKPPVREHVPRPYWQEICLRMDPSDIFD</sequence>
<dbReference type="InterPro" id="IPR015424">
    <property type="entry name" value="PyrdxlP-dep_Trfase"/>
</dbReference>
<evidence type="ECO:0000313" key="8">
    <source>
        <dbReference type="Proteomes" id="UP000829196"/>
    </source>
</evidence>
<dbReference type="InterPro" id="IPR015421">
    <property type="entry name" value="PyrdxlP-dep_Trfase_major"/>
</dbReference>
<dbReference type="InterPro" id="IPR004839">
    <property type="entry name" value="Aminotransferase_I/II_large"/>
</dbReference>
<evidence type="ECO:0000256" key="1">
    <source>
        <dbReference type="ARBA" id="ARBA00001933"/>
    </source>
</evidence>
<dbReference type="InterPro" id="IPR015422">
    <property type="entry name" value="PyrdxlP-dep_Trfase_small"/>
</dbReference>
<comment type="similarity">
    <text evidence="5">Belongs to the class-I pyridoxal-phosphate-dependent aminotransferase family. LL-diaminopimelate aminotransferase subfamily.</text>
</comment>